<feature type="region of interest" description="Disordered" evidence="1">
    <location>
        <begin position="595"/>
        <end position="619"/>
    </location>
</feature>
<dbReference type="CDD" id="cd09272">
    <property type="entry name" value="RNase_HI_RT_Ty1"/>
    <property type="match status" value="1"/>
</dbReference>
<feature type="region of interest" description="Disordered" evidence="1">
    <location>
        <begin position="121"/>
        <end position="144"/>
    </location>
</feature>
<gene>
    <name evidence="4" type="ORF">THAOC_03367</name>
</gene>
<dbReference type="SUPFAM" id="SSF56672">
    <property type="entry name" value="DNA/RNA polymerases"/>
    <property type="match status" value="1"/>
</dbReference>
<dbReference type="PANTHER" id="PTHR11439:SF467">
    <property type="entry name" value="INTEGRASE CATALYTIC DOMAIN-CONTAINING PROTEIN"/>
    <property type="match status" value="1"/>
</dbReference>
<dbReference type="OrthoDB" id="165748at2759"/>
<keyword evidence="2" id="KW-0812">Transmembrane</keyword>
<keyword evidence="2" id="KW-0472">Membrane</keyword>
<dbReference type="InterPro" id="IPR036397">
    <property type="entry name" value="RNaseH_sf"/>
</dbReference>
<evidence type="ECO:0000256" key="1">
    <source>
        <dbReference type="SAM" id="MobiDB-lite"/>
    </source>
</evidence>
<dbReference type="InterPro" id="IPR043502">
    <property type="entry name" value="DNA/RNA_pol_sf"/>
</dbReference>
<feature type="compositionally biased region" description="Basic residues" evidence="1">
    <location>
        <begin position="131"/>
        <end position="142"/>
    </location>
</feature>
<comment type="caution">
    <text evidence="4">The sequence shown here is derived from an EMBL/GenBank/DDBJ whole genome shotgun (WGS) entry which is preliminary data.</text>
</comment>
<dbReference type="InterPro" id="IPR012337">
    <property type="entry name" value="RNaseH-like_sf"/>
</dbReference>
<feature type="region of interest" description="Disordered" evidence="1">
    <location>
        <begin position="220"/>
        <end position="281"/>
    </location>
</feature>
<reference evidence="4 5" key="1">
    <citation type="journal article" date="2012" name="Genome Biol.">
        <title>Genome and low-iron response of an oceanic diatom adapted to chronic iron limitation.</title>
        <authorList>
            <person name="Lommer M."/>
            <person name="Specht M."/>
            <person name="Roy A.S."/>
            <person name="Kraemer L."/>
            <person name="Andreson R."/>
            <person name="Gutowska M.A."/>
            <person name="Wolf J."/>
            <person name="Bergner S.V."/>
            <person name="Schilhabel M.B."/>
            <person name="Klostermeier U.C."/>
            <person name="Beiko R.G."/>
            <person name="Rosenstiel P."/>
            <person name="Hippler M."/>
            <person name="Laroche J."/>
        </authorList>
    </citation>
    <scope>NUCLEOTIDE SEQUENCE [LARGE SCALE GENOMIC DNA]</scope>
    <source>
        <strain evidence="4 5">CCMP1005</strain>
    </source>
</reference>
<name>K0TL19_THAOC</name>
<feature type="region of interest" description="Disordered" evidence="1">
    <location>
        <begin position="909"/>
        <end position="955"/>
    </location>
</feature>
<dbReference type="InterPro" id="IPR013103">
    <property type="entry name" value="RVT_2"/>
</dbReference>
<evidence type="ECO:0000256" key="2">
    <source>
        <dbReference type="SAM" id="Phobius"/>
    </source>
</evidence>
<keyword evidence="5" id="KW-1185">Reference proteome</keyword>
<dbReference type="eggNOG" id="KOG0017">
    <property type="taxonomic scope" value="Eukaryota"/>
</dbReference>
<feature type="compositionally biased region" description="Basic and acidic residues" evidence="1">
    <location>
        <begin position="920"/>
        <end position="939"/>
    </location>
</feature>
<feature type="transmembrane region" description="Helical" evidence="2">
    <location>
        <begin position="55"/>
        <end position="74"/>
    </location>
</feature>
<dbReference type="GO" id="GO:0003676">
    <property type="term" value="F:nucleic acid binding"/>
    <property type="evidence" value="ECO:0007669"/>
    <property type="project" value="InterPro"/>
</dbReference>
<dbReference type="SUPFAM" id="SSF53098">
    <property type="entry name" value="Ribonuclease H-like"/>
    <property type="match status" value="1"/>
</dbReference>
<accession>K0TL19</accession>
<dbReference type="EMBL" id="AGNL01003249">
    <property type="protein sequence ID" value="EJK74931.1"/>
    <property type="molecule type" value="Genomic_DNA"/>
</dbReference>
<organism evidence="4 5">
    <name type="scientific">Thalassiosira oceanica</name>
    <name type="common">Marine diatom</name>
    <dbReference type="NCBI Taxonomy" id="159749"/>
    <lineage>
        <taxon>Eukaryota</taxon>
        <taxon>Sar</taxon>
        <taxon>Stramenopiles</taxon>
        <taxon>Ochrophyta</taxon>
        <taxon>Bacillariophyta</taxon>
        <taxon>Coscinodiscophyceae</taxon>
        <taxon>Thalassiosirophycidae</taxon>
        <taxon>Thalassiosirales</taxon>
        <taxon>Thalassiosiraceae</taxon>
        <taxon>Thalassiosira</taxon>
    </lineage>
</organism>
<evidence type="ECO:0000313" key="5">
    <source>
        <dbReference type="Proteomes" id="UP000266841"/>
    </source>
</evidence>
<dbReference type="Proteomes" id="UP000266841">
    <property type="component" value="Unassembled WGS sequence"/>
</dbReference>
<dbReference type="Gene3D" id="3.30.420.10">
    <property type="entry name" value="Ribonuclease H-like superfamily/Ribonuclease H"/>
    <property type="match status" value="1"/>
</dbReference>
<feature type="transmembrane region" description="Helical" evidence="2">
    <location>
        <begin position="80"/>
        <end position="103"/>
    </location>
</feature>
<proteinExistence type="predicted"/>
<feature type="compositionally biased region" description="Basic residues" evidence="1">
    <location>
        <begin position="247"/>
        <end position="281"/>
    </location>
</feature>
<dbReference type="Pfam" id="PF07727">
    <property type="entry name" value="RVT_2"/>
    <property type="match status" value="1"/>
</dbReference>
<protein>
    <recommendedName>
        <fullName evidence="3">Reverse transcriptase Ty1/copia-type domain-containing protein</fullName>
    </recommendedName>
</protein>
<evidence type="ECO:0000313" key="4">
    <source>
        <dbReference type="EMBL" id="EJK74931.1"/>
    </source>
</evidence>
<evidence type="ECO:0000259" key="3">
    <source>
        <dbReference type="Pfam" id="PF07727"/>
    </source>
</evidence>
<sequence>MSKLDVISVTIGFFLRIAYLILQRLSPLTEYWMNPFKPVTNPFDTARPWTDTAAWLGYIGLECSMWIVYLVYYLVDYLMVLPYCIPGLSALYKAIVFWARFYISILGDPGGRSIWQILRDPQNSDPPLRRPQSKKARRHKPSRSPTRFLRYALAPAYKHDPLGLAALHNRMLELQPSLPENSFLELLYTAVLVGTVLWIVCSGVVRLQYRIICRKLGRPPTDEEIASSEGARATRSEGEMPGSEGGKRRKRRLRQPRGSRWRRLSVKERKPRRKKTKVLRRHQTCLATSSSDDAERAHCFDSDGIVFIIDNSATVIMCNDRSMFPGELKLDRSAVETAYGVGVSRYTGTIRITITDDSGQRLTYDIDNAVYDPKSNFNILGVPCLAFCTRVGKFYRDKIHFAFSSARTFMPDGEEEVDDDGAREDRGTTSMEQEMVFEDQEGPQTVGDYEHGMNLVYVNGEGGVESVVYEGESSTGTQHIVRRQDGSTIFVYSSNLKLQDQADLSGLPATPLDYCKEVGKSLSKKEARRLAYPKQLTPLQQELLSWHFRLYHLPFWRIYLLCEAGYLPKRLLKCKGKEPMCVACQFGQAHRRPWRVKGKKSGSIRDSKETEPGDGTSVDQIVSAQPGLVPILEGNHTSDRIWGATAFCDHVSNFVYVHLMRNFTLDETLEAKKAYEKIMAQAGWSVKAYRGDNGRFSDAGWLTACNEKDQTPTYCGVGAHHQNGIIENRIKQLTNTARTLLLHAMRMWPGMIDQMFWPFALKAAADRINSLHLNPDGESTPESKLHGVELSDLPVKNFQTLFCPVYVLDHRLHQAGSIGPPKWEPRSRVGIYMGHSPFHAGNVALVFNIKTGRVSPQYHVVFDSDFTTVSFMERGEEPPNWADLCRYSAESFSEESIVLADEWLSTGKTTTSIGSPREAPQIRRKDTDDSSAKETDRSRLGRRAQPPFSPFGPTAVTKCGAPGSAASGTSEGLYFANRVILKRDNGGDSAKKSLIISSHRISFFLPDEPRRAPKPVRIDSEKEAALLKRSRPDMTVDNTADENLKLPERINLSDVGQRRSERIRAMNEEGHKAKKAKAHVTFGSRVKSAISLFALVCNVSRYSMPCHPISPNATFFERCINRMDEANELIDGTLNEMNLFAFATKNGSNETYTFQQVLKQPDLDDFRKAMEKEIRDHEDRGHWTIVERSSIPATAKTIKAIWSFKRKRFPDGRLNKHKARLCAHGGMQKWGENYWETYSPVVNAMTVKLLLVLAKVHGLESKSIDFVLAFPQADLETAIWMEFPQGVEPEGEPGKERQYVVKLNKSLYGLKQASFNWFEKLKSALVTRNFTPSKVDPCLYLKRGMAVLTYVDDCIIIGTSMKEIDDFLQSLESGDENFTLTDEGAIDKFLGIEITDRGNGTFEMAQPFLIQRIIEELGIGVLGDEVQMRDRTPAASIVLDKGLGDKPRERDWKYRTVVGMLSYLQANTRPDTSMATHQTARFCNDPKRSHERAVIRIGKYLRGTATRGIIFDPDKSKGLECYVDADFAGGWNQLNALDADTLFSRTGFVIKYANCPIYWKSKLQTEIALSTAEAEYIALSTALREVIPLMTMMEEIKESLPQTYIETPGFFCKVWEDNQACLAMATNKKFSPRTKHIALKFHHFRSFVDKGRIRINYVDTLKQQADIFTKPVRDDLFPKLRFMLMGW</sequence>
<feature type="domain" description="Reverse transcriptase Ty1/copia-type" evidence="3">
    <location>
        <begin position="1183"/>
        <end position="1419"/>
    </location>
</feature>
<dbReference type="PANTHER" id="PTHR11439">
    <property type="entry name" value="GAG-POL-RELATED RETROTRANSPOSON"/>
    <property type="match status" value="1"/>
</dbReference>
<keyword evidence="2" id="KW-1133">Transmembrane helix</keyword>
<feature type="transmembrane region" description="Helical" evidence="2">
    <location>
        <begin position="6"/>
        <end position="22"/>
    </location>
</feature>